<dbReference type="PROSITE" id="PS51257">
    <property type="entry name" value="PROKAR_LIPOPROTEIN"/>
    <property type="match status" value="1"/>
</dbReference>
<dbReference type="EMBL" id="NPMS01000001">
    <property type="protein sequence ID" value="OZU90104.1"/>
    <property type="molecule type" value="Genomic_DNA"/>
</dbReference>
<reference evidence="1 2" key="1">
    <citation type="submission" date="2017-08" db="EMBL/GenBank/DDBJ databases">
        <title>Virgibacillus indicus sp. nov. and Virgibacillus profoundi sp. nov, two moderately halophilic bacteria isolated from marine sediment by using the Microfluidic Streak Plate.</title>
        <authorList>
            <person name="Xu B."/>
            <person name="Hu B."/>
            <person name="Wang J."/>
            <person name="Zhu Y."/>
            <person name="Huang L."/>
            <person name="Du W."/>
            <person name="Huang Y."/>
        </authorList>
    </citation>
    <scope>NUCLEOTIDE SEQUENCE [LARGE SCALE GENOMIC DNA]</scope>
    <source>
        <strain evidence="1 2">IO3-P2-C2</strain>
    </source>
</reference>
<comment type="caution">
    <text evidence="1">The sequence shown here is derived from an EMBL/GenBank/DDBJ whole genome shotgun (WGS) entry which is preliminary data.</text>
</comment>
<evidence type="ECO:0000313" key="2">
    <source>
        <dbReference type="Proteomes" id="UP000216498"/>
    </source>
</evidence>
<organism evidence="1 2">
    <name type="scientific">Virgibacillus indicus</name>
    <dbReference type="NCBI Taxonomy" id="2024554"/>
    <lineage>
        <taxon>Bacteria</taxon>
        <taxon>Bacillati</taxon>
        <taxon>Bacillota</taxon>
        <taxon>Bacilli</taxon>
        <taxon>Bacillales</taxon>
        <taxon>Bacillaceae</taxon>
        <taxon>Virgibacillus</taxon>
    </lineage>
</organism>
<gene>
    <name evidence="1" type="ORF">CIL03_02895</name>
</gene>
<dbReference type="AlphaFoldDB" id="A0A265NF70"/>
<keyword evidence="2" id="KW-1185">Reference proteome</keyword>
<protein>
    <recommendedName>
        <fullName evidence="3">ABC transporter periplasmic binding protein yphF</fullName>
    </recommendedName>
</protein>
<dbReference type="RefSeq" id="WP_094883702.1">
    <property type="nucleotide sequence ID" value="NZ_NPMS01000001.1"/>
</dbReference>
<name>A0A265NF70_9BACI</name>
<evidence type="ECO:0000313" key="1">
    <source>
        <dbReference type="EMBL" id="OZU90104.1"/>
    </source>
</evidence>
<sequence>MKPVYIRVLSLCLLLIFLSGCLYPESELAKNQSPNELQIEQVQSAVDKYKEENQGLVPIKTKPNDTPIFQKYLIDFTPLRESSLLTEIPGNAYENGGVYQYTLITPDDNARVKLIDLRVTEEIRKVNVRLDIYRNKHLYPPYGKEISDGVFLIDYEKLNLDAQPVVVSPYSNENLPIVMDYNGKLHVDYRIDLANALNEYEHDYQEGDDIRYLLAENTPFVPAYSLPYTIKDGEPVFNETKAEAR</sequence>
<dbReference type="Proteomes" id="UP000216498">
    <property type="component" value="Unassembled WGS sequence"/>
</dbReference>
<accession>A0A265NF70</accession>
<dbReference type="OrthoDB" id="2449131at2"/>
<proteinExistence type="predicted"/>
<evidence type="ECO:0008006" key="3">
    <source>
        <dbReference type="Google" id="ProtNLM"/>
    </source>
</evidence>